<comment type="similarity">
    <text evidence="1">Belongs to the ATP-dependent AMP-binding enzyme family.</text>
</comment>
<proteinExistence type="inferred from homology"/>
<dbReference type="Gene3D" id="3.40.50.12780">
    <property type="entry name" value="N-terminal domain of ligase-like"/>
    <property type="match status" value="1"/>
</dbReference>
<gene>
    <name evidence="6" type="ORF">CAOG_000104</name>
</gene>
<dbReference type="OrthoDB" id="1706066at2759"/>
<accession>A0A0D2VFE1</accession>
<dbReference type="Pfam" id="PF16177">
    <property type="entry name" value="ACAS_N"/>
    <property type="match status" value="1"/>
</dbReference>
<dbReference type="Pfam" id="PF00501">
    <property type="entry name" value="AMP-binding"/>
    <property type="match status" value="1"/>
</dbReference>
<dbReference type="Pfam" id="PF13193">
    <property type="entry name" value="AMP-binding_C"/>
    <property type="match status" value="1"/>
</dbReference>
<evidence type="ECO:0000313" key="6">
    <source>
        <dbReference type="EMBL" id="KJE88447.1"/>
    </source>
</evidence>
<dbReference type="InterPro" id="IPR045851">
    <property type="entry name" value="AMP-bd_C_sf"/>
</dbReference>
<feature type="region of interest" description="Disordered" evidence="2">
    <location>
        <begin position="51"/>
        <end position="72"/>
    </location>
</feature>
<keyword evidence="6" id="KW-0436">Ligase</keyword>
<evidence type="ECO:0000259" key="4">
    <source>
        <dbReference type="Pfam" id="PF13193"/>
    </source>
</evidence>
<dbReference type="PANTHER" id="PTHR43347">
    <property type="entry name" value="ACYL-COA SYNTHETASE"/>
    <property type="match status" value="1"/>
</dbReference>
<dbReference type="InterPro" id="IPR032387">
    <property type="entry name" value="ACAS_N"/>
</dbReference>
<evidence type="ECO:0000259" key="5">
    <source>
        <dbReference type="Pfam" id="PF16177"/>
    </source>
</evidence>
<dbReference type="InterPro" id="IPR020845">
    <property type="entry name" value="AMP-binding_CS"/>
</dbReference>
<evidence type="ECO:0000256" key="1">
    <source>
        <dbReference type="ARBA" id="ARBA00006432"/>
    </source>
</evidence>
<dbReference type="Proteomes" id="UP000008743">
    <property type="component" value="Unassembled WGS sequence"/>
</dbReference>
<sequence>MWRAVWSSSCNLAGRLPQPAAQRLLTINSNQLASNHFDYQSEHAPRIYRGQHSSAHSNNHSNHSKHTHAKGNLASTPVQPLVQAHSKSALDRVIHDAAQHPDAFWLRAANHSGLHWSKPPTIAKVLNPNGTAAWFPDGELNTCYNAIDVHVEQHRGAQVALIHDSPVTKSVTNVSYTELQERVATFAGVLARHGVGMGDRVLIYMPMVPEAAISMLACARLGAIHSVVFGGFASHELATRISDCQPSVIITGSCGIEGAKIIPYKPLLDRAIDLATHKPNSVIVFQRPMSRASLVSGKTPKRLKCRDYDWTAEVEASQPHACVPVPSQHPLYILYTSGTTGAPKGIVRESGPHAVAIKWSMTNIYGLRPGETMFAGSDIGWVVGSSYVCYGPLLNGNTTVLFEGKPVGTPDPSTYWRIVDQHNVNVMFTSPTALRAIKREQSDKLVGGYDTSRLRSLFVAGEHCDTDTLKWIQQMLQKPVIDHWWQTETGWPMASLCPGIQHMPVRAGSAGKPVPGYTIHILDQKTGQVLPEPNTLGAIAVKLPMPPGVVTTLWNNQKRFDSTYLSSYPGYYDTGDAGYFDEDGYLYVMARTDDVINVAGHRLSTSALEDVICSHPAVAECAVVGVKDRLKGQLPIGLVILKQSSASASQSLSHDLQRMVADQVGAFACYKNTIVVEKLPKTRSGKILRKTIRQMANHEKVDIPATIEDAAVLPVIQQILHDASDVKPPSSHH</sequence>
<dbReference type="InterPro" id="IPR025110">
    <property type="entry name" value="AMP-bd_C"/>
</dbReference>
<dbReference type="Gene3D" id="3.30.300.30">
    <property type="match status" value="1"/>
</dbReference>
<dbReference type="GO" id="GO:0050218">
    <property type="term" value="F:propionate-CoA ligase activity"/>
    <property type="evidence" value="ECO:0007669"/>
    <property type="project" value="TreeGrafter"/>
</dbReference>
<dbReference type="InParanoid" id="A0A0D2VFE1"/>
<feature type="domain" description="AMP-binding enzyme C-terminal" evidence="4">
    <location>
        <begin position="608"/>
        <end position="686"/>
    </location>
</feature>
<dbReference type="PANTHER" id="PTHR43347:SF3">
    <property type="entry name" value="ACYL-COA SYNTHETASE SHORT-CHAIN FAMILY MEMBER 3, MITOCHONDRIAL"/>
    <property type="match status" value="1"/>
</dbReference>
<protein>
    <submittedName>
        <fullName evidence="6">Propionate-CoA ligase</fullName>
    </submittedName>
</protein>
<organism evidence="6 7">
    <name type="scientific">Capsaspora owczarzaki (strain ATCC 30864)</name>
    <dbReference type="NCBI Taxonomy" id="595528"/>
    <lineage>
        <taxon>Eukaryota</taxon>
        <taxon>Filasterea</taxon>
        <taxon>Capsaspora</taxon>
    </lineage>
</organism>
<evidence type="ECO:0000313" key="7">
    <source>
        <dbReference type="Proteomes" id="UP000008743"/>
    </source>
</evidence>
<name>A0A0D2VFE1_CAPO3</name>
<dbReference type="PROSITE" id="PS00455">
    <property type="entry name" value="AMP_BINDING"/>
    <property type="match status" value="1"/>
</dbReference>
<reference evidence="7" key="1">
    <citation type="submission" date="2011-02" db="EMBL/GenBank/DDBJ databases">
        <title>The Genome Sequence of Capsaspora owczarzaki ATCC 30864.</title>
        <authorList>
            <person name="Russ C."/>
            <person name="Cuomo C."/>
            <person name="Burger G."/>
            <person name="Gray M.W."/>
            <person name="Holland P.W.H."/>
            <person name="King N."/>
            <person name="Lang F.B.F."/>
            <person name="Roger A.J."/>
            <person name="Ruiz-Trillo I."/>
            <person name="Young S.K."/>
            <person name="Zeng Q."/>
            <person name="Gargeya S."/>
            <person name="Alvarado L."/>
            <person name="Berlin A."/>
            <person name="Chapman S.B."/>
            <person name="Chen Z."/>
            <person name="Freedman E."/>
            <person name="Gellesch M."/>
            <person name="Goldberg J."/>
            <person name="Griggs A."/>
            <person name="Gujja S."/>
            <person name="Heilman E."/>
            <person name="Heiman D."/>
            <person name="Howarth C."/>
            <person name="Mehta T."/>
            <person name="Neiman D."/>
            <person name="Pearson M."/>
            <person name="Roberts A."/>
            <person name="Saif S."/>
            <person name="Shea T."/>
            <person name="Shenoy N."/>
            <person name="Sisk P."/>
            <person name="Stolte C."/>
            <person name="Sykes S."/>
            <person name="White J."/>
            <person name="Yandava C."/>
            <person name="Haas B."/>
            <person name="Nusbaum C."/>
            <person name="Birren B."/>
        </authorList>
    </citation>
    <scope>NUCLEOTIDE SEQUENCE</scope>
    <source>
        <strain evidence="7">ATCC 30864</strain>
    </source>
</reference>
<keyword evidence="7" id="KW-1185">Reference proteome</keyword>
<dbReference type="PhylomeDB" id="A0A0D2VFE1"/>
<evidence type="ECO:0000259" key="3">
    <source>
        <dbReference type="Pfam" id="PF00501"/>
    </source>
</evidence>
<feature type="domain" description="Acetyl-coenzyme A synthetase N-terminal" evidence="5">
    <location>
        <begin position="94"/>
        <end position="146"/>
    </location>
</feature>
<dbReference type="InterPro" id="IPR042099">
    <property type="entry name" value="ANL_N_sf"/>
</dbReference>
<dbReference type="InterPro" id="IPR000873">
    <property type="entry name" value="AMP-dep_synth/lig_dom"/>
</dbReference>
<dbReference type="STRING" id="595528.A0A0D2VFE1"/>
<feature type="compositionally biased region" description="Low complexity" evidence="2">
    <location>
        <begin position="52"/>
        <end position="61"/>
    </location>
</feature>
<dbReference type="eggNOG" id="KOG1175">
    <property type="taxonomic scope" value="Eukaryota"/>
</dbReference>
<dbReference type="OMA" id="FIMGRTD"/>
<feature type="domain" description="AMP-dependent synthetase/ligase" evidence="3">
    <location>
        <begin position="153"/>
        <end position="544"/>
    </location>
</feature>
<dbReference type="AlphaFoldDB" id="A0A0D2VFE1"/>
<evidence type="ECO:0000256" key="2">
    <source>
        <dbReference type="SAM" id="MobiDB-lite"/>
    </source>
</evidence>
<dbReference type="SUPFAM" id="SSF56801">
    <property type="entry name" value="Acetyl-CoA synthetase-like"/>
    <property type="match status" value="1"/>
</dbReference>
<dbReference type="EMBL" id="KE346360">
    <property type="protein sequence ID" value="KJE88447.1"/>
    <property type="molecule type" value="Genomic_DNA"/>
</dbReference>